<feature type="modified residue" description="N6-(pyridoxal phosphate)lysine" evidence="5">
    <location>
        <position position="67"/>
    </location>
</feature>
<dbReference type="SUPFAM" id="SSF51419">
    <property type="entry name" value="PLP-binding barrel"/>
    <property type="match status" value="1"/>
</dbReference>
<dbReference type="InterPro" id="IPR000183">
    <property type="entry name" value="Orn/DAP/Arg_de-COase"/>
</dbReference>
<feature type="active site" description="Proton donor" evidence="5">
    <location>
        <position position="345"/>
    </location>
</feature>
<dbReference type="InterPro" id="IPR009006">
    <property type="entry name" value="Ala_racemase/Decarboxylase_C"/>
</dbReference>
<feature type="domain" description="Orn/DAP/Arg decarboxylase 2 C-terminal" evidence="7">
    <location>
        <begin position="279"/>
        <end position="372"/>
    </location>
</feature>
<dbReference type="CDD" id="cd00622">
    <property type="entry name" value="PLPDE_III_ODC"/>
    <property type="match status" value="1"/>
</dbReference>
<evidence type="ECO:0000256" key="5">
    <source>
        <dbReference type="PIRSR" id="PIRSR600183-50"/>
    </source>
</evidence>
<dbReference type="Proteomes" id="UP000541969">
    <property type="component" value="Unassembled WGS sequence"/>
</dbReference>
<evidence type="ECO:0000313" key="9">
    <source>
        <dbReference type="EMBL" id="NYJ06788.1"/>
    </source>
</evidence>
<evidence type="ECO:0000256" key="2">
    <source>
        <dbReference type="ARBA" id="ARBA00008872"/>
    </source>
</evidence>
<evidence type="ECO:0000256" key="4">
    <source>
        <dbReference type="ARBA" id="ARBA00023239"/>
    </source>
</evidence>
<keyword evidence="4 9" id="KW-0456">Lyase</keyword>
<gene>
    <name evidence="9" type="ORF">GGQ55_003066</name>
</gene>
<dbReference type="PRINTS" id="PR01182">
    <property type="entry name" value="ORNDCRBXLASE"/>
</dbReference>
<protein>
    <submittedName>
        <fullName evidence="9">Ornithine decarboxylase</fullName>
        <ecNumber evidence="9">4.1.1.17</ecNumber>
    </submittedName>
</protein>
<dbReference type="Gene3D" id="3.20.20.10">
    <property type="entry name" value="Alanine racemase"/>
    <property type="match status" value="1"/>
</dbReference>
<reference evidence="9 10" key="1">
    <citation type="submission" date="2020-07" db="EMBL/GenBank/DDBJ databases">
        <title>Sequencing the genomes of 1000 actinobacteria strains.</title>
        <authorList>
            <person name="Klenk H.-P."/>
        </authorList>
    </citation>
    <scope>NUCLEOTIDE SEQUENCE [LARGE SCALE GENOMIC DNA]</scope>
    <source>
        <strain evidence="9 10">DSM 104001</strain>
    </source>
</reference>
<evidence type="ECO:0000259" key="7">
    <source>
        <dbReference type="Pfam" id="PF00278"/>
    </source>
</evidence>
<dbReference type="PRINTS" id="PR01179">
    <property type="entry name" value="ODADCRBXLASE"/>
</dbReference>
<comment type="similarity">
    <text evidence="2 6">Belongs to the Orn/Lys/Arg decarboxylase class-II family.</text>
</comment>
<dbReference type="InterPro" id="IPR022643">
    <property type="entry name" value="De-COase2_C"/>
</dbReference>
<dbReference type="FunFam" id="3.20.20.10:FF:000008">
    <property type="entry name" value="Ornithine decarboxylase"/>
    <property type="match status" value="1"/>
</dbReference>
<dbReference type="InterPro" id="IPR002433">
    <property type="entry name" value="Orn_de-COase"/>
</dbReference>
<sequence length="393" mass="41419">MMVSVTAATSAVPTPAELGLDLAAVDVPALAERHGTPLLLLDPARVAERYRVLRRALPDVRPYYAVKALSHPAALAALRDEGACFDVASPAEAALVAGLGVAPDRCIYTHPVKKPADVAAAVRAGIRTFVFDGERELAKFAGLEDDVELLLRLRYRSPHALIDLSYKFGADPGDAVDLLHAAQRRGLRVTGLSFHPGSQLWSVEPLVEDIRHAAMLLDCLAGLGIDLAVLDIGGGLPVPYDAAVPHLSGFAAAVAEEIHPLTRRGIRVISEPGRFLAAPAVLAVAAVVGVAERGCVPWYYLDDGVYGSFSNVLSDHVHPTVHAYRAVTGEDRRDAVPSVLAGPTCDSTDVITTTALLPPLEVGDLVVAPNMGAYTTVTACEFNGIPKAPVVVL</sequence>
<dbReference type="Gene3D" id="2.40.37.10">
    <property type="entry name" value="Lyase, Ornithine Decarboxylase, Chain A, domain 1"/>
    <property type="match status" value="1"/>
</dbReference>
<dbReference type="EMBL" id="JACBZT010000001">
    <property type="protein sequence ID" value="NYJ06788.1"/>
    <property type="molecule type" value="Genomic_DNA"/>
</dbReference>
<comment type="caution">
    <text evidence="9">The sequence shown here is derived from an EMBL/GenBank/DDBJ whole genome shotgun (WGS) entry which is preliminary data.</text>
</comment>
<dbReference type="Pfam" id="PF02784">
    <property type="entry name" value="Orn_Arg_deC_N"/>
    <property type="match status" value="1"/>
</dbReference>
<keyword evidence="3 5" id="KW-0663">Pyridoxal phosphate</keyword>
<dbReference type="PANTHER" id="PTHR11482:SF6">
    <property type="entry name" value="ORNITHINE DECARBOXYLASE 1-RELATED"/>
    <property type="match status" value="1"/>
</dbReference>
<evidence type="ECO:0000313" key="10">
    <source>
        <dbReference type="Proteomes" id="UP000541969"/>
    </source>
</evidence>
<accession>A0A853CKL0</accession>
<dbReference type="GO" id="GO:0005737">
    <property type="term" value="C:cytoplasm"/>
    <property type="evidence" value="ECO:0007669"/>
    <property type="project" value="TreeGrafter"/>
</dbReference>
<evidence type="ECO:0000256" key="3">
    <source>
        <dbReference type="ARBA" id="ARBA00022898"/>
    </source>
</evidence>
<dbReference type="SUPFAM" id="SSF50621">
    <property type="entry name" value="Alanine racemase C-terminal domain-like"/>
    <property type="match status" value="1"/>
</dbReference>
<proteinExistence type="inferred from homology"/>
<evidence type="ECO:0000256" key="1">
    <source>
        <dbReference type="ARBA" id="ARBA00001933"/>
    </source>
</evidence>
<keyword evidence="10" id="KW-1185">Reference proteome</keyword>
<dbReference type="InterPro" id="IPR022644">
    <property type="entry name" value="De-COase2_N"/>
</dbReference>
<dbReference type="AlphaFoldDB" id="A0A853CKL0"/>
<dbReference type="GO" id="GO:0033387">
    <property type="term" value="P:putrescine biosynthetic process from arginine, via ornithine"/>
    <property type="evidence" value="ECO:0007669"/>
    <property type="project" value="TreeGrafter"/>
</dbReference>
<dbReference type="EC" id="4.1.1.17" evidence="9"/>
<dbReference type="PANTHER" id="PTHR11482">
    <property type="entry name" value="ARGININE/DIAMINOPIMELATE/ORNITHINE DECARBOXYLASE"/>
    <property type="match status" value="1"/>
</dbReference>
<evidence type="ECO:0000259" key="8">
    <source>
        <dbReference type="Pfam" id="PF02784"/>
    </source>
</evidence>
<evidence type="ECO:0000256" key="6">
    <source>
        <dbReference type="RuleBase" id="RU003737"/>
    </source>
</evidence>
<dbReference type="Pfam" id="PF00278">
    <property type="entry name" value="Orn_DAP_Arg_deC"/>
    <property type="match status" value="1"/>
</dbReference>
<dbReference type="InterPro" id="IPR029066">
    <property type="entry name" value="PLP-binding_barrel"/>
</dbReference>
<comment type="cofactor">
    <cofactor evidence="1 5">
        <name>pyridoxal 5'-phosphate</name>
        <dbReference type="ChEBI" id="CHEBI:597326"/>
    </cofactor>
</comment>
<name>A0A853CKL0_9ACTN</name>
<dbReference type="GO" id="GO:0004586">
    <property type="term" value="F:ornithine decarboxylase activity"/>
    <property type="evidence" value="ECO:0007669"/>
    <property type="project" value="UniProtKB-EC"/>
</dbReference>
<feature type="domain" description="Orn/DAP/Arg decarboxylase 2 N-terminal" evidence="8">
    <location>
        <begin position="45"/>
        <end position="278"/>
    </location>
</feature>
<organism evidence="9 10">
    <name type="scientific">Petropleomorpha daqingensis</name>
    <dbReference type="NCBI Taxonomy" id="2026353"/>
    <lineage>
        <taxon>Bacteria</taxon>
        <taxon>Bacillati</taxon>
        <taxon>Actinomycetota</taxon>
        <taxon>Actinomycetes</taxon>
        <taxon>Geodermatophilales</taxon>
        <taxon>Geodermatophilaceae</taxon>
        <taxon>Petropleomorpha</taxon>
    </lineage>
</organism>